<comment type="caution">
    <text evidence="1">The sequence shown here is derived from an EMBL/GenBank/DDBJ whole genome shotgun (WGS) entry which is preliminary data.</text>
</comment>
<proteinExistence type="predicted"/>
<gene>
    <name evidence="1" type="ORF">NE237_010143</name>
</gene>
<dbReference type="EMBL" id="JAMYWD010000002">
    <property type="protein sequence ID" value="KAJ4979363.1"/>
    <property type="molecule type" value="Genomic_DNA"/>
</dbReference>
<dbReference type="GO" id="GO:0000398">
    <property type="term" value="P:mRNA splicing, via spliceosome"/>
    <property type="evidence" value="ECO:0007669"/>
    <property type="project" value="InterPro"/>
</dbReference>
<dbReference type="AlphaFoldDB" id="A0A9Q0R0Z0"/>
<dbReference type="Proteomes" id="UP001141806">
    <property type="component" value="Unassembled WGS sequence"/>
</dbReference>
<accession>A0A9Q0R0Z0</accession>
<evidence type="ECO:0000313" key="2">
    <source>
        <dbReference type="Proteomes" id="UP001141806"/>
    </source>
</evidence>
<organism evidence="1 2">
    <name type="scientific">Protea cynaroides</name>
    <dbReference type="NCBI Taxonomy" id="273540"/>
    <lineage>
        <taxon>Eukaryota</taxon>
        <taxon>Viridiplantae</taxon>
        <taxon>Streptophyta</taxon>
        <taxon>Embryophyta</taxon>
        <taxon>Tracheophyta</taxon>
        <taxon>Spermatophyta</taxon>
        <taxon>Magnoliopsida</taxon>
        <taxon>Proteales</taxon>
        <taxon>Proteaceae</taxon>
        <taxon>Protea</taxon>
    </lineage>
</organism>
<keyword evidence="2" id="KW-1185">Reference proteome</keyword>
<dbReference type="PANTHER" id="PTHR14212">
    <property type="entry name" value="U4/U6-ASSOCIATED RNA SPLICING FACTOR-RELATED"/>
    <property type="match status" value="1"/>
</dbReference>
<name>A0A9Q0R0Z0_9MAGN</name>
<dbReference type="GO" id="GO:0046540">
    <property type="term" value="C:U4/U6 x U5 tri-snRNP complex"/>
    <property type="evidence" value="ECO:0007669"/>
    <property type="project" value="InterPro"/>
</dbReference>
<protein>
    <submittedName>
        <fullName evidence="1">Uncharacterized protein</fullName>
    </submittedName>
</protein>
<sequence length="254" mass="27885">MFFEGEKRHPYAVGRNHVLLHLVDVAVDGDQNGDEGAAYWSEGPRKGDEGSIVRSSEVSSADLSAALIIVSSFRSVAESALVRVVVAGGYGNGGYGVAQADTMAAKVNQCDEICGNFCDNSRIYISNLLPDVTTDKLREFFGDWKLTPTEHREKKKRKLVEDSNTLKTLVLMYWINDMSHSHTHFKDDVVSDGISVVIVEVVVSPSRDMGKLHRVFSILVETEPSWQTLSKMMVGEASKPAIGLLFGSGCRTEQ</sequence>
<dbReference type="PANTHER" id="PTHR14212:SF0">
    <property type="entry name" value="U4_U6 SMALL NUCLEAR RIBONUCLEOPROTEIN PRP3"/>
    <property type="match status" value="1"/>
</dbReference>
<evidence type="ECO:0000313" key="1">
    <source>
        <dbReference type="EMBL" id="KAJ4979363.1"/>
    </source>
</evidence>
<reference evidence="1" key="1">
    <citation type="journal article" date="2023" name="Plant J.">
        <title>The genome of the king protea, Protea cynaroides.</title>
        <authorList>
            <person name="Chang J."/>
            <person name="Duong T.A."/>
            <person name="Schoeman C."/>
            <person name="Ma X."/>
            <person name="Roodt D."/>
            <person name="Barker N."/>
            <person name="Li Z."/>
            <person name="Van de Peer Y."/>
            <person name="Mizrachi E."/>
        </authorList>
    </citation>
    <scope>NUCLEOTIDE SEQUENCE</scope>
    <source>
        <tissue evidence="1">Young leaves</tissue>
    </source>
</reference>
<dbReference type="InterPro" id="IPR027104">
    <property type="entry name" value="Prp3"/>
</dbReference>